<dbReference type="AlphaFoldDB" id="A0AAJ0BEC1"/>
<evidence type="ECO:0000256" key="1">
    <source>
        <dbReference type="SAM" id="MobiDB-lite"/>
    </source>
</evidence>
<dbReference type="SUPFAM" id="SSF47459">
    <property type="entry name" value="HLH, helix-loop-helix DNA-binding domain"/>
    <property type="match status" value="1"/>
</dbReference>
<dbReference type="InterPro" id="IPR011598">
    <property type="entry name" value="bHLH_dom"/>
</dbReference>
<feature type="region of interest" description="Disordered" evidence="1">
    <location>
        <begin position="1"/>
        <end position="20"/>
    </location>
</feature>
<reference evidence="3" key="1">
    <citation type="submission" date="2023-06" db="EMBL/GenBank/DDBJ databases">
        <title>Genome-scale phylogeny and comparative genomics of the fungal order Sordariales.</title>
        <authorList>
            <consortium name="Lawrence Berkeley National Laboratory"/>
            <person name="Hensen N."/>
            <person name="Bonometti L."/>
            <person name="Westerberg I."/>
            <person name="Brannstrom I.O."/>
            <person name="Guillou S."/>
            <person name="Cros-Aarteil S."/>
            <person name="Calhoun S."/>
            <person name="Haridas S."/>
            <person name="Kuo A."/>
            <person name="Mondo S."/>
            <person name="Pangilinan J."/>
            <person name="Riley R."/>
            <person name="Labutti K."/>
            <person name="Andreopoulos B."/>
            <person name="Lipzen A."/>
            <person name="Chen C."/>
            <person name="Yanf M."/>
            <person name="Daum C."/>
            <person name="Ng V."/>
            <person name="Clum A."/>
            <person name="Steindorff A."/>
            <person name="Ohm R."/>
            <person name="Martin F."/>
            <person name="Silar P."/>
            <person name="Natvig D."/>
            <person name="Lalanne C."/>
            <person name="Gautier V."/>
            <person name="Ament-Velasquez S.L."/>
            <person name="Kruys A."/>
            <person name="Hutchinson M.I."/>
            <person name="Powell A.J."/>
            <person name="Barry K."/>
            <person name="Miller A.N."/>
            <person name="Grigoriev I.V."/>
            <person name="Debuchy R."/>
            <person name="Gladieux P."/>
            <person name="Thoren M.H."/>
            <person name="Johannesson H."/>
        </authorList>
    </citation>
    <scope>NUCLEOTIDE SEQUENCE</scope>
    <source>
        <strain evidence="3">PSN4</strain>
    </source>
</reference>
<evidence type="ECO:0000313" key="4">
    <source>
        <dbReference type="Proteomes" id="UP001239445"/>
    </source>
</evidence>
<organism evidence="3 4">
    <name type="scientific">Echria macrotheca</name>
    <dbReference type="NCBI Taxonomy" id="438768"/>
    <lineage>
        <taxon>Eukaryota</taxon>
        <taxon>Fungi</taxon>
        <taxon>Dikarya</taxon>
        <taxon>Ascomycota</taxon>
        <taxon>Pezizomycotina</taxon>
        <taxon>Sordariomycetes</taxon>
        <taxon>Sordariomycetidae</taxon>
        <taxon>Sordariales</taxon>
        <taxon>Schizotheciaceae</taxon>
        <taxon>Echria</taxon>
    </lineage>
</organism>
<feature type="domain" description="BHLH" evidence="2">
    <location>
        <begin position="251"/>
        <end position="318"/>
    </location>
</feature>
<feature type="region of interest" description="Disordered" evidence="1">
    <location>
        <begin position="329"/>
        <end position="368"/>
    </location>
</feature>
<dbReference type="Pfam" id="PF00010">
    <property type="entry name" value="HLH"/>
    <property type="match status" value="1"/>
</dbReference>
<dbReference type="InterPro" id="IPR036638">
    <property type="entry name" value="HLH_DNA-bd_sf"/>
</dbReference>
<accession>A0AAJ0BEC1</accession>
<feature type="compositionally biased region" description="Low complexity" evidence="1">
    <location>
        <begin position="187"/>
        <end position="199"/>
    </location>
</feature>
<dbReference type="EMBL" id="MU839833">
    <property type="protein sequence ID" value="KAK1755553.1"/>
    <property type="molecule type" value="Genomic_DNA"/>
</dbReference>
<dbReference type="PROSITE" id="PS50888">
    <property type="entry name" value="BHLH"/>
    <property type="match status" value="1"/>
</dbReference>
<feature type="compositionally biased region" description="Polar residues" evidence="1">
    <location>
        <begin position="200"/>
        <end position="210"/>
    </location>
</feature>
<comment type="caution">
    <text evidence="3">The sequence shown here is derived from an EMBL/GenBank/DDBJ whole genome shotgun (WGS) entry which is preliminary data.</text>
</comment>
<gene>
    <name evidence="3" type="ORF">QBC47DRAFT_191060</name>
</gene>
<protein>
    <recommendedName>
        <fullName evidence="2">BHLH domain-containing protein</fullName>
    </recommendedName>
</protein>
<dbReference type="Gene3D" id="4.10.280.10">
    <property type="entry name" value="Helix-loop-helix DNA-binding domain"/>
    <property type="match status" value="1"/>
</dbReference>
<name>A0AAJ0BEC1_9PEZI</name>
<proteinExistence type="predicted"/>
<dbReference type="Proteomes" id="UP001239445">
    <property type="component" value="Unassembled WGS sequence"/>
</dbReference>
<evidence type="ECO:0000313" key="3">
    <source>
        <dbReference type="EMBL" id="KAK1755553.1"/>
    </source>
</evidence>
<keyword evidence="4" id="KW-1185">Reference proteome</keyword>
<sequence length="368" mass="40770">MHPVVSDRLSFSLPGRQGESSFPERHIWAEADDASHESLHVAFEQPGFPKLDFGPGVSSFWQQNWLAQSQALHRHQVPAIERLTSVEDQHPAHNDLLVSSPSHHEAPEWGLFRAGAVPGADFPWLPPYHQPQQLSSPKIKADDDSDSNWSLNDNSSEDLQILPQLVRSQAPSTARRRRGTGSGVGGTSSSRVSKASSRRQQNQPSTPTMQTAAAAATYRHTFRMSKVAAPETIDLSGAGESPDDFAAKMLERRIAHKLSEKSRRNRLTAAIREMQKLMPLEDQVGPEGDAAATVQVGLYPHFSKVDVAEMAIGYIRKLQRENEALRVEVERYRGQEQQEDGHDDGVNKDGEELKNGNKEEGQAESVKE</sequence>
<evidence type="ECO:0000259" key="2">
    <source>
        <dbReference type="PROSITE" id="PS50888"/>
    </source>
</evidence>
<feature type="region of interest" description="Disordered" evidence="1">
    <location>
        <begin position="123"/>
        <end position="212"/>
    </location>
</feature>
<dbReference type="GO" id="GO:0046983">
    <property type="term" value="F:protein dimerization activity"/>
    <property type="evidence" value="ECO:0007669"/>
    <property type="project" value="InterPro"/>
</dbReference>